<keyword evidence="1" id="KW-0812">Transmembrane</keyword>
<name>A0A3A5H9W7_9ACTN</name>
<keyword evidence="1" id="KW-0472">Membrane</keyword>
<dbReference type="Gene3D" id="1.10.30.50">
    <property type="match status" value="1"/>
</dbReference>
<keyword evidence="3" id="KW-0378">Hydrolase</keyword>
<evidence type="ECO:0000313" key="3">
    <source>
        <dbReference type="EMBL" id="RJS47429.1"/>
    </source>
</evidence>
<dbReference type="CDD" id="cd00085">
    <property type="entry name" value="HNHc"/>
    <property type="match status" value="1"/>
</dbReference>
<feature type="transmembrane region" description="Helical" evidence="1">
    <location>
        <begin position="6"/>
        <end position="27"/>
    </location>
</feature>
<dbReference type="RefSeq" id="WP_120061395.1">
    <property type="nucleotide sequence ID" value="NZ_QYRP01000002.1"/>
</dbReference>
<protein>
    <submittedName>
        <fullName evidence="3">HNH endonuclease</fullName>
    </submittedName>
</protein>
<dbReference type="EMBL" id="QYRP01000002">
    <property type="protein sequence ID" value="RJS47429.1"/>
    <property type="molecule type" value="Genomic_DNA"/>
</dbReference>
<evidence type="ECO:0000313" key="4">
    <source>
        <dbReference type="Proteomes" id="UP000276542"/>
    </source>
</evidence>
<feature type="domain" description="HNH nuclease" evidence="2">
    <location>
        <begin position="215"/>
        <end position="269"/>
    </location>
</feature>
<evidence type="ECO:0000259" key="2">
    <source>
        <dbReference type="SMART" id="SM00507"/>
    </source>
</evidence>
<dbReference type="AlphaFoldDB" id="A0A3A5H9W7"/>
<dbReference type="Pfam" id="PF01844">
    <property type="entry name" value="HNH"/>
    <property type="match status" value="1"/>
</dbReference>
<organism evidence="3 4">
    <name type="scientific">Nocardioides cavernaquae</name>
    <dbReference type="NCBI Taxonomy" id="2321396"/>
    <lineage>
        <taxon>Bacteria</taxon>
        <taxon>Bacillati</taxon>
        <taxon>Actinomycetota</taxon>
        <taxon>Actinomycetes</taxon>
        <taxon>Propionibacteriales</taxon>
        <taxon>Nocardioidaceae</taxon>
        <taxon>Nocardioides</taxon>
    </lineage>
</organism>
<dbReference type="PANTHER" id="PTHR33877:SF1">
    <property type="entry name" value="TYPE IV METHYL-DIRECTED RESTRICTION ENZYME ECOKMCRA"/>
    <property type="match status" value="1"/>
</dbReference>
<keyword evidence="3" id="KW-0255">Endonuclease</keyword>
<proteinExistence type="predicted"/>
<dbReference type="InterPro" id="IPR002711">
    <property type="entry name" value="HNH"/>
</dbReference>
<dbReference type="GO" id="GO:0008270">
    <property type="term" value="F:zinc ion binding"/>
    <property type="evidence" value="ECO:0007669"/>
    <property type="project" value="InterPro"/>
</dbReference>
<evidence type="ECO:0000256" key="1">
    <source>
        <dbReference type="SAM" id="Phobius"/>
    </source>
</evidence>
<sequence length="275" mass="31306">MSAPDVAVLLVTWSALLAAVVWISIGLHRRKIVKTTSEALAALRDLNGSVAGQLTSEPMLKQRFVDAVSSKSKFDRYSLRDYFLRSVLEYEAYFDGYVSRRLQVLDIYTDYAKRADYLGLTLLGMTTPERMAQTRYAKVEQRLFTKTKLAEPRRQARVECVVTYRSPKGQNSYSQSMTWDFESLRLAIAEVRQIQATKQTTQFLRKLERSKMTDRLRADILRRDGYRCRMCGTSAQHGAVLHVDHIVAVSRGGQTVSENLQALCQACNLGKSNRF</sequence>
<keyword evidence="1" id="KW-1133">Transmembrane helix</keyword>
<dbReference type="GO" id="GO:0003676">
    <property type="term" value="F:nucleic acid binding"/>
    <property type="evidence" value="ECO:0007669"/>
    <property type="project" value="InterPro"/>
</dbReference>
<keyword evidence="4" id="KW-1185">Reference proteome</keyword>
<comment type="caution">
    <text evidence="3">The sequence shown here is derived from an EMBL/GenBank/DDBJ whole genome shotgun (WGS) entry which is preliminary data.</text>
</comment>
<gene>
    <name evidence="3" type="ORF">D4739_15205</name>
</gene>
<dbReference type="SMART" id="SM00507">
    <property type="entry name" value="HNHc"/>
    <property type="match status" value="1"/>
</dbReference>
<keyword evidence="3" id="KW-0540">Nuclease</keyword>
<dbReference type="GO" id="GO:0004519">
    <property type="term" value="F:endonuclease activity"/>
    <property type="evidence" value="ECO:0007669"/>
    <property type="project" value="UniProtKB-KW"/>
</dbReference>
<accession>A0A3A5H9W7</accession>
<dbReference type="OrthoDB" id="9802901at2"/>
<dbReference type="Proteomes" id="UP000276542">
    <property type="component" value="Unassembled WGS sequence"/>
</dbReference>
<dbReference type="InterPro" id="IPR003615">
    <property type="entry name" value="HNH_nuc"/>
</dbReference>
<dbReference type="PANTHER" id="PTHR33877">
    <property type="entry name" value="SLL1193 PROTEIN"/>
    <property type="match status" value="1"/>
</dbReference>
<dbReference type="InterPro" id="IPR052892">
    <property type="entry name" value="NA-targeting_endonuclease"/>
</dbReference>
<reference evidence="4" key="1">
    <citation type="submission" date="2018-09" db="EMBL/GenBank/DDBJ databases">
        <authorList>
            <person name="Zhu H."/>
        </authorList>
    </citation>
    <scope>NUCLEOTIDE SEQUENCE [LARGE SCALE GENOMIC DNA]</scope>
    <source>
        <strain evidence="4">K1W22B-1</strain>
    </source>
</reference>